<feature type="transmembrane region" description="Helical" evidence="1">
    <location>
        <begin position="229"/>
        <end position="247"/>
    </location>
</feature>
<protein>
    <recommendedName>
        <fullName evidence="2">CAAX prenyl protease 2/Lysostaphin resistance protein A-like domain-containing protein</fullName>
    </recommendedName>
</protein>
<feature type="transmembrane region" description="Helical" evidence="1">
    <location>
        <begin position="105"/>
        <end position="124"/>
    </location>
</feature>
<dbReference type="OrthoDB" id="5322702at2"/>
<keyword evidence="1" id="KW-1133">Transmembrane helix</keyword>
<keyword evidence="1" id="KW-0812">Transmembrane</keyword>
<feature type="transmembrane region" description="Helical" evidence="1">
    <location>
        <begin position="144"/>
        <end position="164"/>
    </location>
</feature>
<evidence type="ECO:0000313" key="3">
    <source>
        <dbReference type="EMBL" id="AWB65945.1"/>
    </source>
</evidence>
<feature type="transmembrane region" description="Helical" evidence="1">
    <location>
        <begin position="170"/>
        <end position="193"/>
    </location>
</feature>
<sequence length="275" mass="30795">MQQLGEIKLLLERFKNNKWPIGFSVFGLITLLALGAIELVGCVIACLYLILIYMDKALFSGYLILRMAVFVVFTAALLLHALPGFNNILIYQDLIISPNAQPHTLYFNFDKFVIALCLLPYLLVRDTKSSNALMSPDKLYTKPWFIAIVSITLTFSLAVLLGIVEWHSKVPPHFMVFLTCMLFSTVIAEECVFRGILQKPASDKLGVWGVVAISGVFFAAVHIGFSPLFALASVIAGLGYGFIYYYSRNIVYPIVFHFVVNTLHVCLFTYPMLQA</sequence>
<feature type="transmembrane region" description="Helical" evidence="1">
    <location>
        <begin position="20"/>
        <end position="51"/>
    </location>
</feature>
<keyword evidence="1" id="KW-0472">Membrane</keyword>
<organism evidence="3 4">
    <name type="scientific">Saccharobesus litoralis</name>
    <dbReference type="NCBI Taxonomy" id="2172099"/>
    <lineage>
        <taxon>Bacteria</taxon>
        <taxon>Pseudomonadati</taxon>
        <taxon>Pseudomonadota</taxon>
        <taxon>Gammaproteobacteria</taxon>
        <taxon>Alteromonadales</taxon>
        <taxon>Alteromonadaceae</taxon>
        <taxon>Saccharobesus</taxon>
    </lineage>
</organism>
<feature type="transmembrane region" description="Helical" evidence="1">
    <location>
        <begin position="205"/>
        <end position="223"/>
    </location>
</feature>
<dbReference type="InterPro" id="IPR003675">
    <property type="entry name" value="Rce1/LyrA-like_dom"/>
</dbReference>
<evidence type="ECO:0000256" key="1">
    <source>
        <dbReference type="SAM" id="Phobius"/>
    </source>
</evidence>
<gene>
    <name evidence="3" type="ORF">C2869_05580</name>
</gene>
<dbReference type="Pfam" id="PF02517">
    <property type="entry name" value="Rce1-like"/>
    <property type="match status" value="1"/>
</dbReference>
<evidence type="ECO:0000313" key="4">
    <source>
        <dbReference type="Proteomes" id="UP000244441"/>
    </source>
</evidence>
<dbReference type="GO" id="GO:0080120">
    <property type="term" value="P:CAAX-box protein maturation"/>
    <property type="evidence" value="ECO:0007669"/>
    <property type="project" value="UniProtKB-ARBA"/>
</dbReference>
<evidence type="ECO:0000259" key="2">
    <source>
        <dbReference type="Pfam" id="PF02517"/>
    </source>
</evidence>
<reference evidence="3 4" key="1">
    <citation type="submission" date="2018-01" db="EMBL/GenBank/DDBJ databases">
        <title>Genome sequence of a Cantenovulum-like bacteria.</title>
        <authorList>
            <person name="Tan W.R."/>
            <person name="Lau N.-S."/>
            <person name="Go F."/>
            <person name="Amirul A.-A.A."/>
        </authorList>
    </citation>
    <scope>NUCLEOTIDE SEQUENCE [LARGE SCALE GENOMIC DNA]</scope>
    <source>
        <strain evidence="3 4">CCB-QB4</strain>
    </source>
</reference>
<proteinExistence type="predicted"/>
<feature type="transmembrane region" description="Helical" evidence="1">
    <location>
        <begin position="254"/>
        <end position="273"/>
    </location>
</feature>
<feature type="transmembrane region" description="Helical" evidence="1">
    <location>
        <begin position="63"/>
        <end position="85"/>
    </location>
</feature>
<dbReference type="KEGG" id="cate:C2869_05580"/>
<dbReference type="RefSeq" id="WP_108602017.1">
    <property type="nucleotide sequence ID" value="NZ_CP026604.1"/>
</dbReference>
<dbReference type="EMBL" id="CP026604">
    <property type="protein sequence ID" value="AWB65945.1"/>
    <property type="molecule type" value="Genomic_DNA"/>
</dbReference>
<dbReference type="AlphaFoldDB" id="A0A2S0VNZ8"/>
<dbReference type="Proteomes" id="UP000244441">
    <property type="component" value="Chromosome"/>
</dbReference>
<accession>A0A2S0VNZ8</accession>
<name>A0A2S0VNZ8_9ALTE</name>
<dbReference type="GO" id="GO:0004175">
    <property type="term" value="F:endopeptidase activity"/>
    <property type="evidence" value="ECO:0007669"/>
    <property type="project" value="UniProtKB-ARBA"/>
</dbReference>
<feature type="domain" description="CAAX prenyl protease 2/Lysostaphin resistance protein A-like" evidence="2">
    <location>
        <begin position="172"/>
        <end position="262"/>
    </location>
</feature>
<keyword evidence="4" id="KW-1185">Reference proteome</keyword>